<evidence type="ECO:0000313" key="5">
    <source>
        <dbReference type="EMBL" id="TWB17151.1"/>
    </source>
</evidence>
<dbReference type="InterPro" id="IPR036388">
    <property type="entry name" value="WH-like_DNA-bd_sf"/>
</dbReference>
<dbReference type="InterPro" id="IPR000595">
    <property type="entry name" value="cNMP-bd_dom"/>
</dbReference>
<dbReference type="InterPro" id="IPR012318">
    <property type="entry name" value="HTH_CRP"/>
</dbReference>
<dbReference type="InterPro" id="IPR018490">
    <property type="entry name" value="cNMP-bd_dom_sf"/>
</dbReference>
<comment type="caution">
    <text evidence="5">The sequence shown here is derived from an EMBL/GenBank/DDBJ whole genome shotgun (WGS) entry which is preliminary data.</text>
</comment>
<accession>A0A560F697</accession>
<dbReference type="SUPFAM" id="SSF51206">
    <property type="entry name" value="cAMP-binding domain-like"/>
    <property type="match status" value="1"/>
</dbReference>
<dbReference type="Pfam" id="PF13545">
    <property type="entry name" value="HTH_Crp_2"/>
    <property type="match status" value="1"/>
</dbReference>
<keyword evidence="3" id="KW-0804">Transcription</keyword>
<reference evidence="5 6" key="1">
    <citation type="submission" date="2019-06" db="EMBL/GenBank/DDBJ databases">
        <title>Genomic Encyclopedia of Type Strains, Phase IV (KMG-V): Genome sequencing to study the core and pangenomes of soil and plant-associated prokaryotes.</title>
        <authorList>
            <person name="Whitman W."/>
        </authorList>
    </citation>
    <scope>NUCLEOTIDE SEQUENCE [LARGE SCALE GENOMIC DNA]</scope>
    <source>
        <strain evidence="5 6">BR 11880</strain>
    </source>
</reference>
<dbReference type="InterPro" id="IPR014710">
    <property type="entry name" value="RmlC-like_jellyroll"/>
</dbReference>
<evidence type="ECO:0000259" key="4">
    <source>
        <dbReference type="PROSITE" id="PS50042"/>
    </source>
</evidence>
<dbReference type="RefSeq" id="WP_145751135.1">
    <property type="nucleotide sequence ID" value="NZ_VITN01000011.1"/>
</dbReference>
<dbReference type="PROSITE" id="PS50042">
    <property type="entry name" value="CNMP_BINDING_3"/>
    <property type="match status" value="1"/>
</dbReference>
<keyword evidence="1" id="KW-0805">Transcription regulation</keyword>
<evidence type="ECO:0000256" key="3">
    <source>
        <dbReference type="ARBA" id="ARBA00023163"/>
    </source>
</evidence>
<feature type="domain" description="Cyclic nucleotide-binding" evidence="4">
    <location>
        <begin position="28"/>
        <end position="133"/>
    </location>
</feature>
<dbReference type="Gene3D" id="1.10.10.10">
    <property type="entry name" value="Winged helix-like DNA-binding domain superfamily/Winged helix DNA-binding domain"/>
    <property type="match status" value="1"/>
</dbReference>
<protein>
    <submittedName>
        <fullName evidence="5">CRP-like cAMP-binding protein</fullName>
    </submittedName>
</protein>
<dbReference type="CDD" id="cd00038">
    <property type="entry name" value="CAP_ED"/>
    <property type="match status" value="1"/>
</dbReference>
<name>A0A560F697_9PROT</name>
<dbReference type="OrthoDB" id="7356005at2"/>
<gene>
    <name evidence="5" type="ORF">FBZ89_1112</name>
</gene>
<sequence length="259" mass="26879">MTVDVTKGGAVGGAAARGIVNELASVPAFAHLAPDVLSALAAACHIQDLGTGDLAVRQGTRLTDIHILLSGTLTLVAGNADVGQRRGPETTFLLAEALTGVAAPLTMRAAGAVRLLVLPLMALRARLGDGADLALSLMAGQAARERVLVETVAALQDLSLPQRLAAHLLKEHNDRRAGGRLDLDMGAVAAALAATPEDVAWTFTDLRRHGVVLEGTTAVLRDFDALRALATPGPLRRRQAGEWPVAMWDVDAPFPDGGP</sequence>
<organism evidence="5 6">
    <name type="scientific">Nitrospirillum amazonense</name>
    <dbReference type="NCBI Taxonomy" id="28077"/>
    <lineage>
        <taxon>Bacteria</taxon>
        <taxon>Pseudomonadati</taxon>
        <taxon>Pseudomonadota</taxon>
        <taxon>Alphaproteobacteria</taxon>
        <taxon>Rhodospirillales</taxon>
        <taxon>Azospirillaceae</taxon>
        <taxon>Nitrospirillum</taxon>
    </lineage>
</organism>
<evidence type="ECO:0000256" key="1">
    <source>
        <dbReference type="ARBA" id="ARBA00023015"/>
    </source>
</evidence>
<proteinExistence type="predicted"/>
<dbReference type="EMBL" id="VITN01000011">
    <property type="protein sequence ID" value="TWB17151.1"/>
    <property type="molecule type" value="Genomic_DNA"/>
</dbReference>
<dbReference type="GO" id="GO:0006355">
    <property type="term" value="P:regulation of DNA-templated transcription"/>
    <property type="evidence" value="ECO:0007669"/>
    <property type="project" value="InterPro"/>
</dbReference>
<dbReference type="AlphaFoldDB" id="A0A560F697"/>
<dbReference type="GO" id="GO:0003677">
    <property type="term" value="F:DNA binding"/>
    <property type="evidence" value="ECO:0007669"/>
    <property type="project" value="UniProtKB-KW"/>
</dbReference>
<dbReference type="Gene3D" id="2.60.120.10">
    <property type="entry name" value="Jelly Rolls"/>
    <property type="match status" value="1"/>
</dbReference>
<dbReference type="Proteomes" id="UP000319859">
    <property type="component" value="Unassembled WGS sequence"/>
</dbReference>
<evidence type="ECO:0000256" key="2">
    <source>
        <dbReference type="ARBA" id="ARBA00023125"/>
    </source>
</evidence>
<keyword evidence="2" id="KW-0238">DNA-binding</keyword>
<evidence type="ECO:0000313" key="6">
    <source>
        <dbReference type="Proteomes" id="UP000319859"/>
    </source>
</evidence>